<name>A0A6C0E4F4_9ZZZZ</name>
<dbReference type="AlphaFoldDB" id="A0A6C0E4F4"/>
<dbReference type="EMBL" id="MN739731">
    <property type="protein sequence ID" value="QHT23460.1"/>
    <property type="molecule type" value="Genomic_DNA"/>
</dbReference>
<organism evidence="2">
    <name type="scientific">viral metagenome</name>
    <dbReference type="NCBI Taxonomy" id="1070528"/>
    <lineage>
        <taxon>unclassified sequences</taxon>
        <taxon>metagenomes</taxon>
        <taxon>organismal metagenomes</taxon>
    </lineage>
</organism>
<feature type="transmembrane region" description="Helical" evidence="1">
    <location>
        <begin position="246"/>
        <end position="273"/>
    </location>
</feature>
<keyword evidence="1" id="KW-0812">Transmembrane</keyword>
<protein>
    <submittedName>
        <fullName evidence="2">Uncharacterized protein</fullName>
    </submittedName>
</protein>
<sequence>MDVDSNKHCYKFEKNNYEKGLLDNSVDATYIIHLSDNGRLNHVQEQLKEYQPTKTVYIVFNQGFKKCKKKLIEQVSYQDLTDAFLQCFKHANEQNYDNILILEDDFIFSPKIKDPKNITCVNDFLNSKKDEEFIYYLGCNPIVIVPYSYNLKQYKSYKSCSMHAIVYSKKTRNKPLNLQLKHWDVIIENGIPNRYLYYIPLCYQTYPNTENKLTWSNKDNIVVSYSKNTIISLLNLDVSPEPGFSIIYFVSKLLCIILLFMIFFVCLYCYDYINNNKYFVKRRQKRYNKLT</sequence>
<evidence type="ECO:0000256" key="1">
    <source>
        <dbReference type="SAM" id="Phobius"/>
    </source>
</evidence>
<proteinExistence type="predicted"/>
<dbReference type="InterPro" id="IPR029044">
    <property type="entry name" value="Nucleotide-diphossugar_trans"/>
</dbReference>
<dbReference type="Gene3D" id="3.90.550.10">
    <property type="entry name" value="Spore Coat Polysaccharide Biosynthesis Protein SpsA, Chain A"/>
    <property type="match status" value="1"/>
</dbReference>
<reference evidence="2" key="1">
    <citation type="journal article" date="2020" name="Nature">
        <title>Giant virus diversity and host interactions through global metagenomics.</title>
        <authorList>
            <person name="Schulz F."/>
            <person name="Roux S."/>
            <person name="Paez-Espino D."/>
            <person name="Jungbluth S."/>
            <person name="Walsh D.A."/>
            <person name="Denef V.J."/>
            <person name="McMahon K.D."/>
            <person name="Konstantinidis K.T."/>
            <person name="Eloe-Fadrosh E.A."/>
            <person name="Kyrpides N.C."/>
            <person name="Woyke T."/>
        </authorList>
    </citation>
    <scope>NUCLEOTIDE SEQUENCE</scope>
    <source>
        <strain evidence="2">GVMAG-M-3300023179-116</strain>
    </source>
</reference>
<accession>A0A6C0E4F4</accession>
<keyword evidence="1" id="KW-0472">Membrane</keyword>
<evidence type="ECO:0000313" key="2">
    <source>
        <dbReference type="EMBL" id="QHT23460.1"/>
    </source>
</evidence>
<keyword evidence="1" id="KW-1133">Transmembrane helix</keyword>